<name>A0ABR9BIC1_9GAMM</name>
<dbReference type="SUPFAM" id="SSF52218">
    <property type="entry name" value="Flavoproteins"/>
    <property type="match status" value="1"/>
</dbReference>
<gene>
    <name evidence="6" type="primary">azoR</name>
    <name evidence="8" type="ORF">IFO68_01635</name>
</gene>
<evidence type="ECO:0000256" key="1">
    <source>
        <dbReference type="ARBA" id="ARBA00022630"/>
    </source>
</evidence>
<keyword evidence="1 6" id="KW-0285">Flavoprotein</keyword>
<evidence type="ECO:0000256" key="6">
    <source>
        <dbReference type="HAMAP-Rule" id="MF_01216"/>
    </source>
</evidence>
<proteinExistence type="inferred from homology"/>
<sequence>MTILHLDASVRRTDNLVSGHNSISKQIAASFMDVWLTIAPKTAVIHRDIGINPPEFISQDWIAAAFTQEVNRTAAQRKVLALSDEFIEEVMAADTIVISTPMYNYGLPAALKAWFDQVIRINKTFSFDLERGDFPLSPMLTGKTLVLITSTGEFGFEAGGVREAMNHLGPHIRVMSHYLGVEQTYEISAGYQEFGDSRHQASLKAAYAEAENLARSLANRDLGIR</sequence>
<comment type="caution">
    <text evidence="8">The sequence shown here is derived from an EMBL/GenBank/DDBJ whole genome shotgun (WGS) entry which is preliminary data.</text>
</comment>
<feature type="domain" description="Flavodoxin-like fold" evidence="7">
    <location>
        <begin position="1"/>
        <end position="212"/>
    </location>
</feature>
<evidence type="ECO:0000313" key="8">
    <source>
        <dbReference type="EMBL" id="MBD8511402.1"/>
    </source>
</evidence>
<dbReference type="EMBL" id="JACYTP010000001">
    <property type="protein sequence ID" value="MBD8511402.1"/>
    <property type="molecule type" value="Genomic_DNA"/>
</dbReference>
<dbReference type="Pfam" id="PF02525">
    <property type="entry name" value="Flavodoxin_2"/>
    <property type="match status" value="1"/>
</dbReference>
<comment type="catalytic activity">
    <reaction evidence="5">
        <text>N,N-dimethyl-1,4-phenylenediamine + anthranilate + 2 NAD(+) = 2-(4-dimethylaminophenyl)diazenylbenzoate + 2 NADH + 2 H(+)</text>
        <dbReference type="Rhea" id="RHEA:55872"/>
        <dbReference type="ChEBI" id="CHEBI:15378"/>
        <dbReference type="ChEBI" id="CHEBI:15783"/>
        <dbReference type="ChEBI" id="CHEBI:16567"/>
        <dbReference type="ChEBI" id="CHEBI:57540"/>
        <dbReference type="ChEBI" id="CHEBI:57945"/>
        <dbReference type="ChEBI" id="CHEBI:71579"/>
        <dbReference type="EC" id="1.7.1.17"/>
    </reaction>
    <physiologicalReaction direction="right-to-left" evidence="5">
        <dbReference type="Rhea" id="RHEA:55874"/>
    </physiologicalReaction>
</comment>
<organism evidence="8 9">
    <name type="scientific">Photobacterium arenosum</name>
    <dbReference type="NCBI Taxonomy" id="2774143"/>
    <lineage>
        <taxon>Bacteria</taxon>
        <taxon>Pseudomonadati</taxon>
        <taxon>Pseudomonadota</taxon>
        <taxon>Gammaproteobacteria</taxon>
        <taxon>Vibrionales</taxon>
        <taxon>Vibrionaceae</taxon>
        <taxon>Photobacterium</taxon>
    </lineage>
</organism>
<comment type="similarity">
    <text evidence="6">Belongs to the azoreductase type 1 family.</text>
</comment>
<comment type="subunit">
    <text evidence="6">Homodimer.</text>
</comment>
<keyword evidence="9" id="KW-1185">Reference proteome</keyword>
<dbReference type="InterPro" id="IPR023048">
    <property type="entry name" value="NADH:quinone_OxRdtase_FMN_depd"/>
</dbReference>
<dbReference type="PANTHER" id="PTHR43741:SF4">
    <property type="entry name" value="FMN-DEPENDENT NADH:QUINONE OXIDOREDUCTASE"/>
    <property type="match status" value="1"/>
</dbReference>
<dbReference type="EC" id="1.6.5.-" evidence="6"/>
<dbReference type="InterPro" id="IPR050104">
    <property type="entry name" value="FMN-dep_NADH:Q_OxRdtase_AzoR1"/>
</dbReference>
<evidence type="ECO:0000256" key="2">
    <source>
        <dbReference type="ARBA" id="ARBA00022643"/>
    </source>
</evidence>
<dbReference type="PANTHER" id="PTHR43741">
    <property type="entry name" value="FMN-DEPENDENT NADH-AZOREDUCTASE 1"/>
    <property type="match status" value="1"/>
</dbReference>
<dbReference type="Proteomes" id="UP000649768">
    <property type="component" value="Unassembled WGS sequence"/>
</dbReference>
<comment type="catalytic activity">
    <reaction evidence="6">
        <text>2 a quinone + NADH + H(+) = 2 a 1,4-benzosemiquinone + NAD(+)</text>
        <dbReference type="Rhea" id="RHEA:65952"/>
        <dbReference type="ChEBI" id="CHEBI:15378"/>
        <dbReference type="ChEBI" id="CHEBI:57540"/>
        <dbReference type="ChEBI" id="CHEBI:57945"/>
        <dbReference type="ChEBI" id="CHEBI:132124"/>
        <dbReference type="ChEBI" id="CHEBI:134225"/>
    </reaction>
</comment>
<evidence type="ECO:0000256" key="4">
    <source>
        <dbReference type="ARBA" id="ARBA00023027"/>
    </source>
</evidence>
<protein>
    <recommendedName>
        <fullName evidence="6">FMN dependent NADH:quinone oxidoreductase</fullName>
        <ecNumber evidence="6">1.6.5.-</ecNumber>
    </recommendedName>
    <alternativeName>
        <fullName evidence="6">Azo-dye reductase</fullName>
    </alternativeName>
    <alternativeName>
        <fullName evidence="6">FMN-dependent NADH-azo compound oxidoreductase</fullName>
    </alternativeName>
    <alternativeName>
        <fullName evidence="6">FMN-dependent NADH-azoreductase</fullName>
        <ecNumber evidence="6">1.7.1.17</ecNumber>
    </alternativeName>
</protein>
<dbReference type="RefSeq" id="WP_192014065.1">
    <property type="nucleotide sequence ID" value="NZ_JACYTP010000001.1"/>
</dbReference>
<evidence type="ECO:0000256" key="5">
    <source>
        <dbReference type="ARBA" id="ARBA00048542"/>
    </source>
</evidence>
<comment type="cofactor">
    <cofactor evidence="6">
        <name>FMN</name>
        <dbReference type="ChEBI" id="CHEBI:58210"/>
    </cofactor>
    <text evidence="6">Binds 1 FMN per subunit.</text>
</comment>
<dbReference type="InterPro" id="IPR003680">
    <property type="entry name" value="Flavodoxin_fold"/>
</dbReference>
<keyword evidence="3 6" id="KW-0560">Oxidoreductase</keyword>
<comment type="function">
    <text evidence="6">Quinone reductase that provides resistance to thiol-specific stress caused by electrophilic quinones.</text>
</comment>
<feature type="binding site" evidence="6">
    <location>
        <begin position="22"/>
        <end position="24"/>
    </location>
    <ligand>
        <name>FMN</name>
        <dbReference type="ChEBI" id="CHEBI:58210"/>
    </ligand>
</feature>
<dbReference type="Gene3D" id="3.40.50.360">
    <property type="match status" value="1"/>
</dbReference>
<evidence type="ECO:0000259" key="7">
    <source>
        <dbReference type="Pfam" id="PF02525"/>
    </source>
</evidence>
<comment type="caution">
    <text evidence="6">Lacks conserved residue(s) required for the propagation of feature annotation.</text>
</comment>
<comment type="function">
    <text evidence="6">Also exhibits azoreductase activity. Catalyzes the reductive cleavage of the azo bond in aromatic azo compounds to the corresponding amines.</text>
</comment>
<dbReference type="HAMAP" id="MF_01216">
    <property type="entry name" value="Azoreductase_type1"/>
    <property type="match status" value="1"/>
</dbReference>
<evidence type="ECO:0000256" key="3">
    <source>
        <dbReference type="ARBA" id="ARBA00023002"/>
    </source>
</evidence>
<feature type="binding site" evidence="6">
    <location>
        <position position="9"/>
    </location>
    <ligand>
        <name>FMN</name>
        <dbReference type="ChEBI" id="CHEBI:58210"/>
    </ligand>
</feature>
<keyword evidence="4 6" id="KW-0520">NAD</keyword>
<dbReference type="EC" id="1.7.1.17" evidence="6"/>
<reference evidence="8 9" key="1">
    <citation type="submission" date="2020-09" db="EMBL/GenBank/DDBJ databases">
        <title>Photobacterium sp. CAU 1568 isolated from sand of Sido Beach.</title>
        <authorList>
            <person name="Kim W."/>
        </authorList>
    </citation>
    <scope>NUCLEOTIDE SEQUENCE [LARGE SCALE GENOMIC DNA]</scope>
    <source>
        <strain evidence="8 9">CAU 1568</strain>
    </source>
</reference>
<dbReference type="InterPro" id="IPR029039">
    <property type="entry name" value="Flavoprotein-like_sf"/>
</dbReference>
<keyword evidence="2 6" id="KW-0288">FMN</keyword>
<accession>A0ABR9BIC1</accession>
<evidence type="ECO:0000313" key="9">
    <source>
        <dbReference type="Proteomes" id="UP000649768"/>
    </source>
</evidence>